<evidence type="ECO:0000259" key="2">
    <source>
        <dbReference type="Pfam" id="PF25794"/>
    </source>
</evidence>
<dbReference type="Gene3D" id="3.30.565.10">
    <property type="entry name" value="Histidine kinase-like ATPase, C-terminal domain"/>
    <property type="match status" value="1"/>
</dbReference>
<comment type="caution">
    <text evidence="3">The sequence shown here is derived from an EMBL/GenBank/DDBJ whole genome shotgun (WGS) entry which is preliminary data.</text>
</comment>
<gene>
    <name evidence="3" type="ORF">FBUS_00478</name>
</gene>
<keyword evidence="4" id="KW-1185">Reference proteome</keyword>
<feature type="region of interest" description="Disordered" evidence="1">
    <location>
        <begin position="481"/>
        <end position="501"/>
    </location>
</feature>
<feature type="domain" description="Sacsin/Nov" evidence="2">
    <location>
        <begin position="978"/>
        <end position="1193"/>
    </location>
</feature>
<evidence type="ECO:0000256" key="1">
    <source>
        <dbReference type="SAM" id="MobiDB-lite"/>
    </source>
</evidence>
<reference evidence="3" key="1">
    <citation type="submission" date="2019-05" db="EMBL/GenBank/DDBJ databases">
        <title>Annotation for the trematode Fasciolopsis buski.</title>
        <authorList>
            <person name="Choi Y.-J."/>
        </authorList>
    </citation>
    <scope>NUCLEOTIDE SEQUENCE</scope>
    <source>
        <strain evidence="3">HT</strain>
        <tissue evidence="3">Whole worm</tissue>
    </source>
</reference>
<feature type="region of interest" description="Disordered" evidence="1">
    <location>
        <begin position="2539"/>
        <end position="2574"/>
    </location>
</feature>
<evidence type="ECO:0000313" key="4">
    <source>
        <dbReference type="Proteomes" id="UP000728185"/>
    </source>
</evidence>
<dbReference type="OrthoDB" id="1262810at2759"/>
<protein>
    <recommendedName>
        <fullName evidence="2">Sacsin/Nov domain-containing protein</fullName>
    </recommendedName>
</protein>
<dbReference type="EMBL" id="LUCM01011376">
    <property type="protein sequence ID" value="KAA0184069.1"/>
    <property type="molecule type" value="Genomic_DNA"/>
</dbReference>
<organism evidence="3 4">
    <name type="scientific">Fasciolopsis buskii</name>
    <dbReference type="NCBI Taxonomy" id="27845"/>
    <lineage>
        <taxon>Eukaryota</taxon>
        <taxon>Metazoa</taxon>
        <taxon>Spiralia</taxon>
        <taxon>Lophotrochozoa</taxon>
        <taxon>Platyhelminthes</taxon>
        <taxon>Trematoda</taxon>
        <taxon>Digenea</taxon>
        <taxon>Plagiorchiida</taxon>
        <taxon>Echinostomata</taxon>
        <taxon>Echinostomatoidea</taxon>
        <taxon>Fasciolidae</taxon>
        <taxon>Fasciolopsis</taxon>
    </lineage>
</organism>
<proteinExistence type="predicted"/>
<feature type="region of interest" description="Disordered" evidence="1">
    <location>
        <begin position="2591"/>
        <end position="2619"/>
    </location>
</feature>
<dbReference type="Proteomes" id="UP000728185">
    <property type="component" value="Unassembled WGS sequence"/>
</dbReference>
<feature type="compositionally biased region" description="Polar residues" evidence="1">
    <location>
        <begin position="2545"/>
        <end position="2573"/>
    </location>
</feature>
<accession>A0A8E0RK74</accession>
<dbReference type="SUPFAM" id="SSF55874">
    <property type="entry name" value="ATPase domain of HSP90 chaperone/DNA topoisomerase II/histidine kinase"/>
    <property type="match status" value="1"/>
</dbReference>
<sequence length="2884" mass="319472">MAHPEPIPSSFDLQSVPTRQNRFSSIHEVDDLVIQIIRDVSQEGRYTGPGCIQEELFRRCPAVFTFLRDIGRNPDTIPRLVEHKRHIQRVNTQLWAYATTHNVITVRDMEQLVQAELPDCFSLLGPVVSLPAVLEICQTPYLESRVIEAFRRGHEPSRFCMGHEEILKLLYDCVCMNRVRLPGNLYGNNVFLWWECAFVHYVLRHMEVPGIPPSLSRDLAFSYNFSFLSSYGIRINGFPALIKGVQSMLRPETLTKLNSIVEKRLNDEVVELYKQFSDDFFDPAVMSWWKRNPIRLLKHLAKCSTSLHSALTQWAQSRGCVWPEGYLESYLLFSEFSERVAEKGPFRCLLRLVVALANRGPPQFEQLVTEICQLATKDSQTTPVVVDLTDSPTTPIYPEGSDDTADEYANFLAHLVHEFNAVLESNDGTNTIWQAMADLEQRLIQSDKRPGTSNNPPTLMQWLSEAAQKSIPDLLQTLRPHSPKEEENSAQDGTTKPAAMSDASCFDPEKVYLFVRKLTWLNERSKEEIVNLVSNALGIPRSEQLQRVVATALTELNDCDRACPREPVLYHPVMIWCIFSEHIPSLEAVPSNVLAIDRASRRQVSFSIKASVALINRDAVLDFLAKCPPLADLDEWSQWSVSGLLPDRWGSLEQFLSESGASKVCDRCNFVAIRLVSSSGSGGGGGGGLLRLTASASISDLDRLFSQWSDNRSLDAARTFCDLLIGCLLQLNGLPIQQSIQAVGKRLINQVPGTPNWLALFQDLQFCCPNALLGPLFGKFLVPCLDQVGLRSASSWSEDVADIVNPEIGPERVTYLDQLFRAPGLSKSDRTILLSSVGTIGLQLGWDAFLRRFESHRILDEPVGTTVLPSLSSACEGTMPRDLSPSTVYSTEQLSEQNKLKSTAPCEETDKMLAPVSERPSPTVLCASRREFIQELRRREFGCGAKLSTEATDLVRRMEGKLARSLVQLSEDLYGAPGHFLLELIQNADDNRYAVEQSNDPEQLPTLEFCAAMHNRTSTSVDPCSALLIMNNESVGFTEMDITSLCDVGVSTKTEDRDSKTGRKGIGFKSVFNVTDAPEVHSNGFHLRFHRQSRESTRDPSSTSTGSLSLLIPEWCDSEHPESTGHQPTRWPLPCPVPAWCTTLFVLPLTAKSNAPGLQLSSVIQLTRETLVPSVMLFLRRLRCLTFSCSSESTTTDRPHTRSKLLSLTKQTEQLSKSDADRVTEVISVAEREWNHTKPEDQGTTTIHRWLCFRERVRADESHGFESTPRNTEISIAISLTDPEPLPKCSIFAYLPVRESAFSFYINADFDLTSSREDVDGTSAWNQWLVGQIPNVFAHMIEQALQLYASTEPNLESIESATRLTRHQFLGRLLSCLPCSLDSSSGQVPLATHMSAGGLFYGLSAQLRQRLCRLAWLPVQECEPAATGNLAEPTPLAAPSLATPDRMLLVPYEPGRNGSSDSSQQSFHVLTRLLIEQLGMHEPHPELLVPSATRPVVQEQRAIGDSGVSLQEVQACSDWLITHYRRGALLWLGVQTISVDSLLDLASNLNQDEWHRPGLLNMFLISLELAISSHVTGPRGSQSSRSTIAAVRRRVLSTLHHLRILPLVNGNVVRFSDNIPHPVFSQQPAPILLPPSPSQLEGLIDLAYDDYIQLISTLGPVVKPCAIGSSHLQSPSIGVARGNLLTDPNPQGLEIKLALPEIVFSEWISPALELFCSQTDHINNAANSTIDWLLTVGQLYASLICLTDCPSFAQLPRRLPLVVRDRAGLSHVSLPLNCLPGEQRVEPIFLPPTSFTIASGAAPTPGSPDDLEMRLFEFLLSQLGDSDPIHLVSVAYFTKPLSTDRHGCRWFQLFSEAGVCTLLSVHSVRYRVTPEQLVSSTVDSCSVPGPALPYSTLPRGHRLLSSLVRALEATGYSFDSPSESDAREWIVEDFISPGLELLLSLIGRISDQGVATESSYQLASLLVEQSWFLTKSLPGTSAKRLRSSTAGDMNSLTPLQFDTTGSACSLGPARWLVQLRTARWLPVFESTEEDSVHLVSPEHDAPIYSPIAFDELRKCHDEEFHCFLRRVCRIWAPGTYIMQHPSPNSGFIKALQLAVELERSTFESLVKLLPMLADTDERNMLTPDLMLKMYRVAGRCASATAPLGKMDESNSWLRSVFATSDYPCILVKCPESANVEADGVVPTKRARIDHPGPSSSNTKHDLICSVCSEKPIPSLPVASGSKRRSVESSSRRTGDSFRGPTYHLVKPDQVLTCNHPHHQPESDRPSPPKHSPHRRHCLFAWKKPQYADFVIHADSGSGTRPYIVLAHSLTLFDARYNPHLTASSAESHNSLSRPLGDRPLRVVHVEGTAHGLLLDVLGLPVNHLTLEMTPREGLPAALSENLLPFRLSRRCLACVLDNCLYMDSTLGADLFSRLASLSVGATPPLAFLAVGLMDDPGLVDSLMSCIERTSVHSLYAPLADSVCPFGGSDKVALRHFLRGFLNVIQSVAPDLHINLGFGVSLSSSAVLMQLQNYLTSHGIRRTPALRLLRSICETKQPAPSPSATGSRPQTASAEHSVSTSVAGTESRVVSETHAPLATVTVAGSGDVDRELVSSTTQDIRSEPESSPLVNNTSVEGQTHFVRLSRQFADSSRSETGSATNQLWSSGEQISSDLSTRLTRMLSDRTEYETDHNSLVVGRLGELYVYHRLMELVRRHQERHSNFDQMIGLEFPTGHPILGSGRIVRCHWNNADVESRRPFDLDIDIQIECDASQWDSLLDHVSDEITNNVIRIAQRPSFSEGDHFQPGLLSVGPIFLEVKSTAGATSPDPNTDLFEISLPELMCAAEHSWRYHLLRVNWERGADGLPQLHLAPRITHIPDLAMELRQHSPALKLCCAMLRTN</sequence>
<dbReference type="PANTHER" id="PTHR32387:SF0">
    <property type="entry name" value="PROTEIN NO VEIN"/>
    <property type="match status" value="1"/>
</dbReference>
<dbReference type="NCBIfam" id="NF047352">
    <property type="entry name" value="P_loop_sacsin"/>
    <property type="match status" value="1"/>
</dbReference>
<dbReference type="Pfam" id="PF25794">
    <property type="entry name" value="SACS"/>
    <property type="match status" value="1"/>
</dbReference>
<feature type="region of interest" description="Disordered" evidence="1">
    <location>
        <begin position="2219"/>
        <end position="2278"/>
    </location>
</feature>
<dbReference type="InterPro" id="IPR036890">
    <property type="entry name" value="HATPase_C_sf"/>
</dbReference>
<dbReference type="InterPro" id="IPR058210">
    <property type="entry name" value="SACS/Nov_dom"/>
</dbReference>
<evidence type="ECO:0000313" key="3">
    <source>
        <dbReference type="EMBL" id="KAA0184069.1"/>
    </source>
</evidence>
<dbReference type="PANTHER" id="PTHR32387">
    <property type="entry name" value="WU:FJ29H11"/>
    <property type="match status" value="1"/>
</dbReference>
<dbReference type="InterPro" id="IPR052957">
    <property type="entry name" value="Auxin_embryo_med"/>
</dbReference>
<name>A0A8E0RK74_9TREM</name>
<feature type="compositionally biased region" description="Basic and acidic residues" evidence="1">
    <location>
        <begin position="2228"/>
        <end position="2239"/>
    </location>
</feature>